<sequence>MTEDADNARLEYLQEVLLRIRGTASSSDSSVTVEVGANGALHTVRLSESGQRLDPQQLVDHIVVLHRLAHAEAGEAMRATLEDHTVETSTADVNAQTGDDLDEAVAGSSTPVDAPAESPQPEPPNDEQPHDEASPRQRNPDPSPTPEPPDLSPDAQGRTDEAALSAVAHGTDPENQPAHLIRPHQPANDSRDTYDVITPGEDNPYATVIADSPSPRRVPLPRRARSQTVSDGAQSAAQTSYSTPYDPPSRSGPDLSPIHDHLRYDNLWHDDLWYRSHWDS</sequence>
<evidence type="ECO:0000313" key="2">
    <source>
        <dbReference type="EMBL" id="GAD84264.1"/>
    </source>
</evidence>
<feature type="compositionally biased region" description="Basic and acidic residues" evidence="1">
    <location>
        <begin position="127"/>
        <end position="139"/>
    </location>
</feature>
<protein>
    <recommendedName>
        <fullName evidence="4">YbaB/EbfC DNA-binding family protein</fullName>
    </recommendedName>
</protein>
<name>U5EGI7_NOCAS</name>
<proteinExistence type="predicted"/>
<feature type="compositionally biased region" description="Polar residues" evidence="1">
    <location>
        <begin position="88"/>
        <end position="97"/>
    </location>
</feature>
<organism evidence="2 3">
    <name type="scientific">Nocardia asteroides NBRC 15531</name>
    <dbReference type="NCBI Taxonomy" id="1110697"/>
    <lineage>
        <taxon>Bacteria</taxon>
        <taxon>Bacillati</taxon>
        <taxon>Actinomycetota</taxon>
        <taxon>Actinomycetes</taxon>
        <taxon>Mycobacteriales</taxon>
        <taxon>Nocardiaceae</taxon>
        <taxon>Nocardia</taxon>
    </lineage>
</organism>
<dbReference type="RefSeq" id="WP_022566326.1">
    <property type="nucleotide sequence ID" value="NZ_BAFO02000023.1"/>
</dbReference>
<dbReference type="EMBL" id="BAFO02000023">
    <property type="protein sequence ID" value="GAD84264.1"/>
    <property type="molecule type" value="Genomic_DNA"/>
</dbReference>
<dbReference type="Proteomes" id="UP000017048">
    <property type="component" value="Unassembled WGS sequence"/>
</dbReference>
<reference evidence="2 3" key="1">
    <citation type="journal article" date="2014" name="BMC Genomics">
        <title>Genome based analysis of type-I polyketide synthase and nonribosomal peptide synthetase gene clusters in seven strains of five representative Nocardia species.</title>
        <authorList>
            <person name="Komaki H."/>
            <person name="Ichikawa N."/>
            <person name="Hosoyama A."/>
            <person name="Takahashi-Nakaguchi A."/>
            <person name="Matsuzawa T."/>
            <person name="Suzuki K."/>
            <person name="Fujita N."/>
            <person name="Gonoi T."/>
        </authorList>
    </citation>
    <scope>NUCLEOTIDE SEQUENCE [LARGE SCALE GENOMIC DNA]</scope>
    <source>
        <strain evidence="2 3">NBRC 15531</strain>
    </source>
</reference>
<dbReference type="AlphaFoldDB" id="U5EGI7"/>
<keyword evidence="3" id="KW-1185">Reference proteome</keyword>
<feature type="compositionally biased region" description="Pro residues" evidence="1">
    <location>
        <begin position="141"/>
        <end position="151"/>
    </location>
</feature>
<evidence type="ECO:0000256" key="1">
    <source>
        <dbReference type="SAM" id="MobiDB-lite"/>
    </source>
</evidence>
<dbReference type="GO" id="GO:0003677">
    <property type="term" value="F:DNA binding"/>
    <property type="evidence" value="ECO:0007669"/>
    <property type="project" value="InterPro"/>
</dbReference>
<comment type="caution">
    <text evidence="2">The sequence shown here is derived from an EMBL/GenBank/DDBJ whole genome shotgun (WGS) entry which is preliminary data.</text>
</comment>
<dbReference type="STRING" id="1824.SAMN05444423_1011570"/>
<dbReference type="InterPro" id="IPR004401">
    <property type="entry name" value="YbaB/EbfC"/>
</dbReference>
<feature type="compositionally biased region" description="Polar residues" evidence="1">
    <location>
        <begin position="227"/>
        <end position="243"/>
    </location>
</feature>
<evidence type="ECO:0008006" key="4">
    <source>
        <dbReference type="Google" id="ProtNLM"/>
    </source>
</evidence>
<evidence type="ECO:0000313" key="3">
    <source>
        <dbReference type="Proteomes" id="UP000017048"/>
    </source>
</evidence>
<dbReference type="Pfam" id="PF02575">
    <property type="entry name" value="YbaB_DNA_bd"/>
    <property type="match status" value="1"/>
</dbReference>
<dbReference type="GeneID" id="91519403"/>
<dbReference type="InterPro" id="IPR036894">
    <property type="entry name" value="YbaB-like_sf"/>
</dbReference>
<accession>U5EGI7</accession>
<dbReference type="Gene3D" id="3.30.1310.10">
    <property type="entry name" value="Nucleoid-associated protein YbaB-like domain"/>
    <property type="match status" value="1"/>
</dbReference>
<gene>
    <name evidence="2" type="ORF">NCAST_23_00220</name>
</gene>
<feature type="region of interest" description="Disordered" evidence="1">
    <location>
        <begin position="88"/>
        <end position="260"/>
    </location>
</feature>